<dbReference type="InterPro" id="IPR036701">
    <property type="entry name" value="RraB-like_sf"/>
</dbReference>
<organism evidence="3 4">
    <name type="scientific">Henriciella pelagia</name>
    <dbReference type="NCBI Taxonomy" id="1977912"/>
    <lineage>
        <taxon>Bacteria</taxon>
        <taxon>Pseudomonadati</taxon>
        <taxon>Pseudomonadota</taxon>
        <taxon>Alphaproteobacteria</taxon>
        <taxon>Hyphomonadales</taxon>
        <taxon>Hyphomonadaceae</taxon>
        <taxon>Henriciella</taxon>
    </lineage>
</organism>
<evidence type="ECO:0000259" key="1">
    <source>
        <dbReference type="Pfam" id="PF05117"/>
    </source>
</evidence>
<dbReference type="Pfam" id="PF05117">
    <property type="entry name" value="DUF695"/>
    <property type="match status" value="1"/>
</dbReference>
<evidence type="ECO:0008006" key="5">
    <source>
        <dbReference type="Google" id="ProtNLM"/>
    </source>
</evidence>
<name>A0ABQ1JPR1_9PROT</name>
<gene>
    <name evidence="3" type="ORF">GCM10011503_20340</name>
</gene>
<dbReference type="InterPro" id="IPR016097">
    <property type="entry name" value="DUF695"/>
</dbReference>
<dbReference type="EMBL" id="BMKF01000002">
    <property type="protein sequence ID" value="GGB71597.1"/>
    <property type="molecule type" value="Genomic_DNA"/>
</dbReference>
<comment type="caution">
    <text evidence="3">The sequence shown here is derived from an EMBL/GenBank/DDBJ whole genome shotgun (WGS) entry which is preliminary data.</text>
</comment>
<sequence>MSDKWALYAADMGGHQAFILFDDGISEEIDVLPYQFAMKLRLKLQSATDIGLITDEEAERLNALEDRIVEILKGTHGIILGRVTSNGIRWLLGMVVSEEVGCSITEAVSATGYEADLYIEPDPMRNVYWDDLYPDEESRRVLNDMLVLEALSRRGDNKDIARNVDHWTYFKKKKNAESFCSWLHENGYKHHGLKSGGSVLSRRWLVQSYHECTMQLGDITHHTLTHLRRAKSLFGEYDGWETKVEKRREG</sequence>
<dbReference type="InterPro" id="IPR009671">
    <property type="entry name" value="RraB_dom"/>
</dbReference>
<evidence type="ECO:0000313" key="3">
    <source>
        <dbReference type="EMBL" id="GGB71597.1"/>
    </source>
</evidence>
<reference evidence="4" key="1">
    <citation type="journal article" date="2019" name="Int. J. Syst. Evol. Microbiol.">
        <title>The Global Catalogue of Microorganisms (GCM) 10K type strain sequencing project: providing services to taxonomists for standard genome sequencing and annotation.</title>
        <authorList>
            <consortium name="The Broad Institute Genomics Platform"/>
            <consortium name="The Broad Institute Genome Sequencing Center for Infectious Disease"/>
            <person name="Wu L."/>
            <person name="Ma J."/>
        </authorList>
    </citation>
    <scope>NUCLEOTIDE SEQUENCE [LARGE SCALE GENOMIC DNA]</scope>
    <source>
        <strain evidence="4">CGMCC 1.15928</strain>
    </source>
</reference>
<dbReference type="SUPFAM" id="SSF89946">
    <property type="entry name" value="Hypothetical protein VC0424"/>
    <property type="match status" value="1"/>
</dbReference>
<dbReference type="Gene3D" id="3.30.70.970">
    <property type="entry name" value="RraB-like"/>
    <property type="match status" value="1"/>
</dbReference>
<evidence type="ECO:0000313" key="4">
    <source>
        <dbReference type="Proteomes" id="UP000628854"/>
    </source>
</evidence>
<dbReference type="Proteomes" id="UP000628854">
    <property type="component" value="Unassembled WGS sequence"/>
</dbReference>
<evidence type="ECO:0000259" key="2">
    <source>
        <dbReference type="Pfam" id="PF06877"/>
    </source>
</evidence>
<accession>A0ABQ1JPR1</accession>
<dbReference type="Pfam" id="PF06877">
    <property type="entry name" value="RraB"/>
    <property type="match status" value="1"/>
</dbReference>
<proteinExistence type="predicted"/>
<keyword evidence="4" id="KW-1185">Reference proteome</keyword>
<protein>
    <recommendedName>
        <fullName evidence="5">DUF695 domain-containing protein</fullName>
    </recommendedName>
</protein>
<dbReference type="RefSeq" id="WP_158084540.1">
    <property type="nucleotide sequence ID" value="NZ_BMKF01000002.1"/>
</dbReference>
<feature type="domain" description="Regulator of ribonuclease activity B" evidence="2">
    <location>
        <begin position="147"/>
        <end position="242"/>
    </location>
</feature>
<feature type="domain" description="DUF695" evidence="1">
    <location>
        <begin position="3"/>
        <end position="133"/>
    </location>
</feature>